<accession>A0ABN9TCR9</accession>
<sequence length="244" mass="26657">MCWILWSMGHCWSREEKAPGQPAPQGFQRVCESGDGDCLFHAIARQVHGDPSCAGLARREICDWMQEHLPPSAHASGRSEFSEAHRQMVAAQRPEVLALGTREDHPVCEYVQRMRRAGEWGSGLEALCAAYRYRRPVRVWSAGGYSELCPPYSLLDTGAPPVLLLHNGRDHWDSASGSPPATSGSEGSQARPTAATAVADEDEEDVDRQVALLLARIPQERPGGRRGGRGRAPRSRRAGGRAEG</sequence>
<proteinExistence type="predicted"/>
<feature type="compositionally biased region" description="Basic residues" evidence="1">
    <location>
        <begin position="224"/>
        <end position="244"/>
    </location>
</feature>
<feature type="region of interest" description="Disordered" evidence="1">
    <location>
        <begin position="170"/>
        <end position="244"/>
    </location>
</feature>
<dbReference type="Proteomes" id="UP001189429">
    <property type="component" value="Unassembled WGS sequence"/>
</dbReference>
<evidence type="ECO:0000256" key="1">
    <source>
        <dbReference type="SAM" id="MobiDB-lite"/>
    </source>
</evidence>
<dbReference type="CDD" id="cd22744">
    <property type="entry name" value="OTU"/>
    <property type="match status" value="1"/>
</dbReference>
<evidence type="ECO:0000259" key="2">
    <source>
        <dbReference type="PROSITE" id="PS50802"/>
    </source>
</evidence>
<organism evidence="3 4">
    <name type="scientific">Prorocentrum cordatum</name>
    <dbReference type="NCBI Taxonomy" id="2364126"/>
    <lineage>
        <taxon>Eukaryota</taxon>
        <taxon>Sar</taxon>
        <taxon>Alveolata</taxon>
        <taxon>Dinophyceae</taxon>
        <taxon>Prorocentrales</taxon>
        <taxon>Prorocentraceae</taxon>
        <taxon>Prorocentrum</taxon>
    </lineage>
</organism>
<dbReference type="InterPro" id="IPR050704">
    <property type="entry name" value="Peptidase_C85-like"/>
</dbReference>
<dbReference type="PANTHER" id="PTHR12419:SF7">
    <property type="entry name" value="OTU DOMAIN-CONTAINING PROTEIN 3"/>
    <property type="match status" value="1"/>
</dbReference>
<keyword evidence="4" id="KW-1185">Reference proteome</keyword>
<comment type="caution">
    <text evidence="3">The sequence shown here is derived from an EMBL/GenBank/DDBJ whole genome shotgun (WGS) entry which is preliminary data.</text>
</comment>
<name>A0ABN9TCR9_9DINO</name>
<evidence type="ECO:0000313" key="4">
    <source>
        <dbReference type="Proteomes" id="UP001189429"/>
    </source>
</evidence>
<evidence type="ECO:0000313" key="3">
    <source>
        <dbReference type="EMBL" id="CAK0843514.1"/>
    </source>
</evidence>
<dbReference type="EMBL" id="CAUYUJ010014583">
    <property type="protein sequence ID" value="CAK0843514.1"/>
    <property type="molecule type" value="Genomic_DNA"/>
</dbReference>
<protein>
    <recommendedName>
        <fullName evidence="2">OTU domain-containing protein</fullName>
    </recommendedName>
</protein>
<dbReference type="InterPro" id="IPR003323">
    <property type="entry name" value="OTU_dom"/>
</dbReference>
<feature type="domain" description="OTU" evidence="2">
    <location>
        <begin position="27"/>
        <end position="178"/>
    </location>
</feature>
<dbReference type="PROSITE" id="PS50802">
    <property type="entry name" value="OTU"/>
    <property type="match status" value="1"/>
</dbReference>
<dbReference type="Gene3D" id="3.90.70.80">
    <property type="match status" value="1"/>
</dbReference>
<dbReference type="InterPro" id="IPR038765">
    <property type="entry name" value="Papain-like_cys_pep_sf"/>
</dbReference>
<dbReference type="Pfam" id="PF02338">
    <property type="entry name" value="OTU"/>
    <property type="match status" value="1"/>
</dbReference>
<dbReference type="SUPFAM" id="SSF54001">
    <property type="entry name" value="Cysteine proteinases"/>
    <property type="match status" value="1"/>
</dbReference>
<dbReference type="PANTHER" id="PTHR12419">
    <property type="entry name" value="OTU DOMAIN CONTAINING PROTEIN"/>
    <property type="match status" value="1"/>
</dbReference>
<reference evidence="3" key="1">
    <citation type="submission" date="2023-10" db="EMBL/GenBank/DDBJ databases">
        <authorList>
            <person name="Chen Y."/>
            <person name="Shah S."/>
            <person name="Dougan E. K."/>
            <person name="Thang M."/>
            <person name="Chan C."/>
        </authorList>
    </citation>
    <scope>NUCLEOTIDE SEQUENCE [LARGE SCALE GENOMIC DNA]</scope>
</reference>
<feature type="compositionally biased region" description="Low complexity" evidence="1">
    <location>
        <begin position="174"/>
        <end position="198"/>
    </location>
</feature>
<gene>
    <name evidence="3" type="ORF">PCOR1329_LOCUS37839</name>
</gene>